<keyword evidence="2 4" id="KW-0238">DNA-binding</keyword>
<dbReference type="Gene3D" id="1.10.357.10">
    <property type="entry name" value="Tetracycline Repressor, domain 2"/>
    <property type="match status" value="1"/>
</dbReference>
<evidence type="ECO:0000259" key="5">
    <source>
        <dbReference type="PROSITE" id="PS50977"/>
    </source>
</evidence>
<evidence type="ECO:0000256" key="2">
    <source>
        <dbReference type="ARBA" id="ARBA00023125"/>
    </source>
</evidence>
<comment type="caution">
    <text evidence="6">The sequence shown here is derived from an EMBL/GenBank/DDBJ whole genome shotgun (WGS) entry which is preliminary data.</text>
</comment>
<evidence type="ECO:0000256" key="3">
    <source>
        <dbReference type="ARBA" id="ARBA00023163"/>
    </source>
</evidence>
<protein>
    <submittedName>
        <fullName evidence="6">TetR/AcrR family transcriptional regulator</fullName>
    </submittedName>
</protein>
<dbReference type="InterPro" id="IPR009057">
    <property type="entry name" value="Homeodomain-like_sf"/>
</dbReference>
<accession>A0ABS5T447</accession>
<dbReference type="PANTHER" id="PTHR30055">
    <property type="entry name" value="HTH-TYPE TRANSCRIPTIONAL REGULATOR RUTR"/>
    <property type="match status" value="1"/>
</dbReference>
<keyword evidence="7" id="KW-1185">Reference proteome</keyword>
<feature type="domain" description="HTH tetR-type" evidence="5">
    <location>
        <begin position="12"/>
        <end position="72"/>
    </location>
</feature>
<dbReference type="InterPro" id="IPR050109">
    <property type="entry name" value="HTH-type_TetR-like_transc_reg"/>
</dbReference>
<dbReference type="SUPFAM" id="SSF46689">
    <property type="entry name" value="Homeodomain-like"/>
    <property type="match status" value="1"/>
</dbReference>
<keyword evidence="3" id="KW-0804">Transcription</keyword>
<dbReference type="Proteomes" id="UP000786875">
    <property type="component" value="Unassembled WGS sequence"/>
</dbReference>
<keyword evidence="1" id="KW-0805">Transcription regulation</keyword>
<dbReference type="InterPro" id="IPR001647">
    <property type="entry name" value="HTH_TetR"/>
</dbReference>
<dbReference type="EMBL" id="JABBFO010000005">
    <property type="protein sequence ID" value="MBT0727135.1"/>
    <property type="molecule type" value="Genomic_DNA"/>
</dbReference>
<proteinExistence type="predicted"/>
<sequence>MMENKALSSRQQQRKEALIAIARQSFQQNGLHGTTLAVIAKASALSVGQIYRLFTNKEEIIEAVVNQIICERVAAFLEENHNLDDKAERLAAEIPPHAAQRLDDALLMEINAESLRNPRLLAILQQADQQMKTEAAAMIRRQIPEVNDEYLADSSELIAIMVEGIAFRRIYPQTPAQRKRLMQWYQYLFREIKASATC</sequence>
<gene>
    <name evidence="6" type="ORF">HGT73_07020</name>
</gene>
<dbReference type="PRINTS" id="PR00455">
    <property type="entry name" value="HTHTETR"/>
</dbReference>
<evidence type="ECO:0000313" key="6">
    <source>
        <dbReference type="EMBL" id="MBT0727135.1"/>
    </source>
</evidence>
<organism evidence="6 7">
    <name type="scientific">Rosenbergiella australiborealis</name>
    <dbReference type="NCBI Taxonomy" id="1544696"/>
    <lineage>
        <taxon>Bacteria</taxon>
        <taxon>Pseudomonadati</taxon>
        <taxon>Pseudomonadota</taxon>
        <taxon>Gammaproteobacteria</taxon>
        <taxon>Enterobacterales</taxon>
        <taxon>Erwiniaceae</taxon>
        <taxon>Rosenbergiella</taxon>
    </lineage>
</organism>
<name>A0ABS5T447_9GAMM</name>
<dbReference type="PROSITE" id="PS50977">
    <property type="entry name" value="HTH_TETR_2"/>
    <property type="match status" value="1"/>
</dbReference>
<evidence type="ECO:0000313" key="7">
    <source>
        <dbReference type="Proteomes" id="UP000786875"/>
    </source>
</evidence>
<evidence type="ECO:0000256" key="1">
    <source>
        <dbReference type="ARBA" id="ARBA00023015"/>
    </source>
</evidence>
<reference evidence="6 7" key="1">
    <citation type="submission" date="2020-04" db="EMBL/GenBank/DDBJ databases">
        <title>Genome sequencing of Rosenbergiella species.</title>
        <authorList>
            <person name="Alvarez-Perez S."/>
            <person name="Lievens B."/>
        </authorList>
    </citation>
    <scope>NUCLEOTIDE SEQUENCE [LARGE SCALE GENOMIC DNA]</scope>
    <source>
        <strain evidence="6 7">CdVSA20.1</strain>
    </source>
</reference>
<dbReference type="RefSeq" id="WP_214213061.1">
    <property type="nucleotide sequence ID" value="NZ_JABBFO010000005.1"/>
</dbReference>
<feature type="DNA-binding region" description="H-T-H motif" evidence="4">
    <location>
        <begin position="35"/>
        <end position="54"/>
    </location>
</feature>
<dbReference type="PANTHER" id="PTHR30055:SF234">
    <property type="entry name" value="HTH-TYPE TRANSCRIPTIONAL REGULATOR BETI"/>
    <property type="match status" value="1"/>
</dbReference>
<evidence type="ECO:0000256" key="4">
    <source>
        <dbReference type="PROSITE-ProRule" id="PRU00335"/>
    </source>
</evidence>
<dbReference type="Pfam" id="PF00440">
    <property type="entry name" value="TetR_N"/>
    <property type="match status" value="1"/>
</dbReference>